<dbReference type="AlphaFoldDB" id="A0A2H0KNC5"/>
<protein>
    <submittedName>
        <fullName evidence="2">Uncharacterized protein</fullName>
    </submittedName>
</protein>
<accession>A0A2H0KNC5</accession>
<comment type="caution">
    <text evidence="2">The sequence shown here is derived from an EMBL/GenBank/DDBJ whole genome shotgun (WGS) entry which is preliminary data.</text>
</comment>
<keyword evidence="1" id="KW-0472">Membrane</keyword>
<keyword evidence="1" id="KW-1133">Transmembrane helix</keyword>
<sequence>MFQKARLKLTVWYLLIIMFVSIAFSLVIYRGLMSEIYRFSRMQRLRVERFFIDEDLKTDSGNG</sequence>
<dbReference type="EMBL" id="PCVL01000013">
    <property type="protein sequence ID" value="PIQ72751.1"/>
    <property type="molecule type" value="Genomic_DNA"/>
</dbReference>
<dbReference type="Proteomes" id="UP000229570">
    <property type="component" value="Unassembled WGS sequence"/>
</dbReference>
<keyword evidence="1" id="KW-0812">Transmembrane</keyword>
<evidence type="ECO:0000256" key="1">
    <source>
        <dbReference type="SAM" id="Phobius"/>
    </source>
</evidence>
<proteinExistence type="predicted"/>
<reference evidence="2 3" key="1">
    <citation type="submission" date="2017-09" db="EMBL/GenBank/DDBJ databases">
        <title>Depth-based differentiation of microbial function through sediment-hosted aquifers and enrichment of novel symbionts in the deep terrestrial subsurface.</title>
        <authorList>
            <person name="Probst A.J."/>
            <person name="Ladd B."/>
            <person name="Jarett J.K."/>
            <person name="Geller-Mcgrath D.E."/>
            <person name="Sieber C.M."/>
            <person name="Emerson J.B."/>
            <person name="Anantharaman K."/>
            <person name="Thomas B.C."/>
            <person name="Malmstrom R."/>
            <person name="Stieglmeier M."/>
            <person name="Klingl A."/>
            <person name="Woyke T."/>
            <person name="Ryan C.M."/>
            <person name="Banfield J.F."/>
        </authorList>
    </citation>
    <scope>NUCLEOTIDE SEQUENCE [LARGE SCALE GENOMIC DNA]</scope>
    <source>
        <strain evidence="2">CG11_big_fil_rev_8_21_14_0_20_35_14</strain>
    </source>
</reference>
<feature type="transmembrane region" description="Helical" evidence="1">
    <location>
        <begin position="12"/>
        <end position="32"/>
    </location>
</feature>
<name>A0A2H0KNC5_9BACT</name>
<evidence type="ECO:0000313" key="3">
    <source>
        <dbReference type="Proteomes" id="UP000229570"/>
    </source>
</evidence>
<gene>
    <name evidence="2" type="ORF">COV86_01380</name>
</gene>
<evidence type="ECO:0000313" key="2">
    <source>
        <dbReference type="EMBL" id="PIQ72751.1"/>
    </source>
</evidence>
<organism evidence="2 3">
    <name type="scientific">Candidatus Roizmanbacteria bacterium CG11_big_fil_rev_8_21_14_0_20_35_14</name>
    <dbReference type="NCBI Taxonomy" id="1974855"/>
    <lineage>
        <taxon>Bacteria</taxon>
        <taxon>Candidatus Roizmaniibacteriota</taxon>
    </lineage>
</organism>